<keyword evidence="4" id="KW-0238">DNA-binding</keyword>
<keyword evidence="5" id="KW-1185">Reference proteome</keyword>
<evidence type="ECO:0000256" key="1">
    <source>
        <dbReference type="SAM" id="Coils"/>
    </source>
</evidence>
<dbReference type="Proteomes" id="UP000237381">
    <property type="component" value="Unassembled WGS sequence"/>
</dbReference>
<evidence type="ECO:0000256" key="2">
    <source>
        <dbReference type="SAM" id="MobiDB-lite"/>
    </source>
</evidence>
<evidence type="ECO:0000259" key="3">
    <source>
        <dbReference type="Pfam" id="PF11740"/>
    </source>
</evidence>
<dbReference type="AlphaFoldDB" id="A0A2S4MFB2"/>
<feature type="region of interest" description="Disordered" evidence="2">
    <location>
        <begin position="165"/>
        <end position="184"/>
    </location>
</feature>
<evidence type="ECO:0000313" key="4">
    <source>
        <dbReference type="EMBL" id="POR53438.1"/>
    </source>
</evidence>
<evidence type="ECO:0000313" key="5">
    <source>
        <dbReference type="Proteomes" id="UP000237381"/>
    </source>
</evidence>
<dbReference type="Pfam" id="PF11740">
    <property type="entry name" value="KfrA_N"/>
    <property type="match status" value="1"/>
</dbReference>
<comment type="caution">
    <text evidence="4">The sequence shown here is derived from an EMBL/GenBank/DDBJ whole genome shotgun (WGS) entry which is preliminary data.</text>
</comment>
<dbReference type="OrthoDB" id="5944333at2"/>
<dbReference type="EMBL" id="PQGA01000003">
    <property type="protein sequence ID" value="POR53438.1"/>
    <property type="molecule type" value="Genomic_DNA"/>
</dbReference>
<organism evidence="4 5">
    <name type="scientific">Paraburkholderia eburnea</name>
    <dbReference type="NCBI Taxonomy" id="1189126"/>
    <lineage>
        <taxon>Bacteria</taxon>
        <taxon>Pseudomonadati</taxon>
        <taxon>Pseudomonadota</taxon>
        <taxon>Betaproteobacteria</taxon>
        <taxon>Burkholderiales</taxon>
        <taxon>Burkholderiaceae</taxon>
        <taxon>Paraburkholderia</taxon>
    </lineage>
</organism>
<gene>
    <name evidence="4" type="ORF">B0G62_1037</name>
</gene>
<feature type="domain" description="KfrA N-terminal DNA-binding" evidence="3">
    <location>
        <begin position="11"/>
        <end position="120"/>
    </location>
</feature>
<protein>
    <submittedName>
        <fullName evidence="4">Plasmid replication DNA-binding protein KfrA</fullName>
    </submittedName>
</protein>
<proteinExistence type="predicted"/>
<name>A0A2S4MFB2_9BURK</name>
<accession>A0A2S4MFB2</accession>
<dbReference type="RefSeq" id="WP_103703684.1">
    <property type="nucleotide sequence ID" value="NZ_PQGA01000003.1"/>
</dbReference>
<dbReference type="InterPro" id="IPR021104">
    <property type="entry name" value="KfrA_DNA-bd_N"/>
</dbReference>
<sequence length="315" mass="35425">MSRISDTRLRTRETASRLVAAGKRPHELTVDLIYAEIRQGSRTTINDELKQWKDEKTRSDALASQLPPAVADAMLGIWAVAVEHGERVYDARVAELEQTTAQADSRAAEAVHARAAAEETLRLREVELGALTEQIAALKQQLEAANARAEEARIRADALEAQRDAERELADTRQREQRTEHEKASAALRASLEARDAAFQSELDKATQRMEGVQKHMMQQISDAREERRRADALAATLQQRNETLLGELAAARVTQASQDEALRTAQQETEGFARERQDWQRERESLENRLVAIRNRSRAKLKRIAVSAPRGARQ</sequence>
<keyword evidence="1" id="KW-0175">Coiled coil</keyword>
<reference evidence="4 5" key="1">
    <citation type="submission" date="2018-01" db="EMBL/GenBank/DDBJ databases">
        <title>Genomic Encyclopedia of Type Strains, Phase III (KMG-III): the genomes of soil and plant-associated and newly described type strains.</title>
        <authorList>
            <person name="Whitman W."/>
        </authorList>
    </citation>
    <scope>NUCLEOTIDE SEQUENCE [LARGE SCALE GENOMIC DNA]</scope>
    <source>
        <strain evidence="4 5">JCM 18070</strain>
    </source>
</reference>
<feature type="coiled-coil region" evidence="1">
    <location>
        <begin position="221"/>
        <end position="297"/>
    </location>
</feature>
<dbReference type="GO" id="GO:0003677">
    <property type="term" value="F:DNA binding"/>
    <property type="evidence" value="ECO:0007669"/>
    <property type="project" value="UniProtKB-KW"/>
</dbReference>